<evidence type="ECO:0000256" key="1">
    <source>
        <dbReference type="ARBA" id="ARBA00010088"/>
    </source>
</evidence>
<accession>A0A6V8KFW1</accession>
<keyword evidence="3" id="KW-0812">Transmembrane</keyword>
<feature type="transmembrane region" description="Helical" evidence="3">
    <location>
        <begin position="60"/>
        <end position="78"/>
    </location>
</feature>
<gene>
    <name evidence="5" type="ORF">Phou_050960</name>
</gene>
<feature type="transmembrane region" description="Helical" evidence="3">
    <location>
        <begin position="129"/>
        <end position="151"/>
    </location>
</feature>
<dbReference type="Proteomes" id="UP000482800">
    <property type="component" value="Unassembled WGS sequence"/>
</dbReference>
<dbReference type="EMBL" id="BLPF01000002">
    <property type="protein sequence ID" value="GFJ80916.1"/>
    <property type="molecule type" value="Genomic_DNA"/>
</dbReference>
<proteinExistence type="inferred from homology"/>
<keyword evidence="6" id="KW-1185">Reference proteome</keyword>
<comment type="caution">
    <text evidence="5">The sequence shown here is derived from an EMBL/GenBank/DDBJ whole genome shotgun (WGS) entry which is preliminary data.</text>
</comment>
<feature type="transmembrane region" description="Helical" evidence="3">
    <location>
        <begin position="172"/>
        <end position="193"/>
    </location>
</feature>
<evidence type="ECO:0000313" key="6">
    <source>
        <dbReference type="Proteomes" id="UP000482800"/>
    </source>
</evidence>
<comment type="similarity">
    <text evidence="1">Belongs to the peptidase S33 family.</text>
</comment>
<dbReference type="InterPro" id="IPR000073">
    <property type="entry name" value="AB_hydrolase_1"/>
</dbReference>
<protein>
    <recommendedName>
        <fullName evidence="4">AB hydrolase-1 domain-containing protein</fullName>
    </recommendedName>
</protein>
<sequence length="534" mass="57714">MAATQTSRAPLAAPAVPAGRWRLWWAGYGRPLTGAVAVGVLSGVLSAASMPRGPVTRGQALVLLAGLLVAGVAAGVLLRSRWAVPLAPVAHLVGFEVTRATVADVEGALFGPVHLGTSAGALLFVVSHLFYAIVTVPPAVLGAIAGAAYARRRRPSPARSPRSRARRIAGRAGLALRMSLTVLLAAGVALAGFQLARPGQVAPVLGSDGEPVPGSVATHERIRLGGTDQWVSIRGRDVDNPVLLYLSGGPGGSDLALVRWNKRMEDSFTVAVWEQRGTGMSYASLDPTAELTVDRMVADGIELTRWLRTRFDEQKIYMVGNSWGTILGVLMAQRAPELFWAYVGTGQMVSVAETDRILYRQSLAYAERIGDDSLAARLRAWGPPPYDDPLIDATAHATIGLLYEDLEPYDLAATEIRPNTMTNRFFHGEYGLLDSWNSLRGLADMFSVLYPRLQDVDLRTGADRLDLPVYVLEGRHELSARRLPALDWYDKLQAPGKQLIWFERSGHNPQFEEATRYTELMSGTVLTATYGSSP</sequence>
<keyword evidence="2" id="KW-0378">Hydrolase</keyword>
<reference evidence="5 6" key="2">
    <citation type="submission" date="2020-03" db="EMBL/GenBank/DDBJ databases">
        <authorList>
            <person name="Ichikawa N."/>
            <person name="Kimura A."/>
            <person name="Kitahashi Y."/>
            <person name="Uohara A."/>
        </authorList>
    </citation>
    <scope>NUCLEOTIDE SEQUENCE [LARGE SCALE GENOMIC DNA]</scope>
    <source>
        <strain evidence="5 6">NBRC 108639</strain>
    </source>
</reference>
<dbReference type="Pfam" id="PF00561">
    <property type="entry name" value="Abhydrolase_1"/>
    <property type="match status" value="1"/>
</dbReference>
<name>A0A6V8KFW1_9ACTN</name>
<dbReference type="RefSeq" id="WP_173059359.1">
    <property type="nucleotide sequence ID" value="NZ_BAABGO010000062.1"/>
</dbReference>
<dbReference type="InterPro" id="IPR029058">
    <property type="entry name" value="AB_hydrolase_fold"/>
</dbReference>
<dbReference type="PRINTS" id="PR00793">
    <property type="entry name" value="PROAMNOPTASE"/>
</dbReference>
<evidence type="ECO:0000256" key="3">
    <source>
        <dbReference type="SAM" id="Phobius"/>
    </source>
</evidence>
<feature type="transmembrane region" description="Helical" evidence="3">
    <location>
        <begin position="28"/>
        <end position="48"/>
    </location>
</feature>
<feature type="domain" description="AB hydrolase-1" evidence="4">
    <location>
        <begin position="241"/>
        <end position="513"/>
    </location>
</feature>
<dbReference type="SUPFAM" id="SSF53474">
    <property type="entry name" value="alpha/beta-Hydrolases"/>
    <property type="match status" value="1"/>
</dbReference>
<keyword evidence="3" id="KW-0472">Membrane</keyword>
<evidence type="ECO:0000313" key="5">
    <source>
        <dbReference type="EMBL" id="GFJ80916.1"/>
    </source>
</evidence>
<keyword evidence="3" id="KW-1133">Transmembrane helix</keyword>
<evidence type="ECO:0000256" key="2">
    <source>
        <dbReference type="ARBA" id="ARBA00022801"/>
    </source>
</evidence>
<evidence type="ECO:0000259" key="4">
    <source>
        <dbReference type="Pfam" id="PF00561"/>
    </source>
</evidence>
<dbReference type="GO" id="GO:0006508">
    <property type="term" value="P:proteolysis"/>
    <property type="evidence" value="ECO:0007669"/>
    <property type="project" value="InterPro"/>
</dbReference>
<dbReference type="InterPro" id="IPR002410">
    <property type="entry name" value="Peptidase_S33"/>
</dbReference>
<organism evidence="5 6">
    <name type="scientific">Phytohabitans houttuyneae</name>
    <dbReference type="NCBI Taxonomy" id="1076126"/>
    <lineage>
        <taxon>Bacteria</taxon>
        <taxon>Bacillati</taxon>
        <taxon>Actinomycetota</taxon>
        <taxon>Actinomycetes</taxon>
        <taxon>Micromonosporales</taxon>
        <taxon>Micromonosporaceae</taxon>
    </lineage>
</organism>
<reference evidence="5 6" key="1">
    <citation type="submission" date="2020-03" db="EMBL/GenBank/DDBJ databases">
        <title>Whole genome shotgun sequence of Phytohabitans houttuyneae NBRC 108639.</title>
        <authorList>
            <person name="Komaki H."/>
            <person name="Tamura T."/>
        </authorList>
    </citation>
    <scope>NUCLEOTIDE SEQUENCE [LARGE SCALE GENOMIC DNA]</scope>
    <source>
        <strain evidence="5 6">NBRC 108639</strain>
    </source>
</reference>
<dbReference type="GO" id="GO:0004177">
    <property type="term" value="F:aminopeptidase activity"/>
    <property type="evidence" value="ECO:0007669"/>
    <property type="project" value="UniProtKB-EC"/>
</dbReference>
<dbReference type="AlphaFoldDB" id="A0A6V8KFW1"/>
<dbReference type="Gene3D" id="3.40.50.1820">
    <property type="entry name" value="alpha/beta hydrolase"/>
    <property type="match status" value="1"/>
</dbReference>